<protein>
    <submittedName>
        <fullName evidence="2">Uncharacterized protein</fullName>
    </submittedName>
</protein>
<sequence length="105" mass="12318">MRSVSCCTILRKQKSLPTDSLSPSPFCGSTERRRKKKEEEKEEEEDGAAENNNRGDDRDYGDFQQIYLNYIICEENNPNFLHTVPEKVYFADKFSTLFQLVNQER</sequence>
<dbReference type="RefSeq" id="XP_024348119.1">
    <property type="nucleotide sequence ID" value="XM_024497478.1"/>
</dbReference>
<gene>
    <name evidence="2" type="ORF">EGR_08229</name>
</gene>
<organism evidence="2 3">
    <name type="scientific">Echinococcus granulosus</name>
    <name type="common">Hydatid tapeworm</name>
    <dbReference type="NCBI Taxonomy" id="6210"/>
    <lineage>
        <taxon>Eukaryota</taxon>
        <taxon>Metazoa</taxon>
        <taxon>Spiralia</taxon>
        <taxon>Lophotrochozoa</taxon>
        <taxon>Platyhelminthes</taxon>
        <taxon>Cestoda</taxon>
        <taxon>Eucestoda</taxon>
        <taxon>Cyclophyllidea</taxon>
        <taxon>Taeniidae</taxon>
        <taxon>Echinococcus</taxon>
        <taxon>Echinococcus granulosus group</taxon>
    </lineage>
</organism>
<evidence type="ECO:0000313" key="3">
    <source>
        <dbReference type="Proteomes" id="UP000019149"/>
    </source>
</evidence>
<feature type="region of interest" description="Disordered" evidence="1">
    <location>
        <begin position="16"/>
        <end position="60"/>
    </location>
</feature>
<reference evidence="2 3" key="1">
    <citation type="journal article" date="2013" name="Nat. Genet.">
        <title>The genome of the hydatid tapeworm Echinococcus granulosus.</title>
        <authorList>
            <person name="Zheng H."/>
            <person name="Zhang W."/>
            <person name="Zhang L."/>
            <person name="Zhang Z."/>
            <person name="Li J."/>
            <person name="Lu G."/>
            <person name="Zhu Y."/>
            <person name="Wang Y."/>
            <person name="Huang Y."/>
            <person name="Liu J."/>
            <person name="Kang H."/>
            <person name="Chen J."/>
            <person name="Wang L."/>
            <person name="Chen A."/>
            <person name="Yu S."/>
            <person name="Gao Z."/>
            <person name="Jin L."/>
            <person name="Gu W."/>
            <person name="Wang Z."/>
            <person name="Zhao L."/>
            <person name="Shi B."/>
            <person name="Wen H."/>
            <person name="Lin R."/>
            <person name="Jones M.K."/>
            <person name="Brejova B."/>
            <person name="Vinar T."/>
            <person name="Zhao G."/>
            <person name="McManus D.P."/>
            <person name="Chen Z."/>
            <person name="Zhou Y."/>
            <person name="Wang S."/>
        </authorList>
    </citation>
    <scope>NUCLEOTIDE SEQUENCE [LARGE SCALE GENOMIC DNA]</scope>
</reference>
<keyword evidence="3" id="KW-1185">Reference proteome</keyword>
<name>W6U6Q8_ECHGR</name>
<dbReference type="GeneID" id="36343944"/>
<evidence type="ECO:0000256" key="1">
    <source>
        <dbReference type="SAM" id="MobiDB-lite"/>
    </source>
</evidence>
<dbReference type="KEGG" id="egl:EGR_08229"/>
<dbReference type="EMBL" id="APAU02000099">
    <property type="protein sequence ID" value="EUB56923.1"/>
    <property type="molecule type" value="Genomic_DNA"/>
</dbReference>
<evidence type="ECO:0000313" key="2">
    <source>
        <dbReference type="EMBL" id="EUB56923.1"/>
    </source>
</evidence>
<comment type="caution">
    <text evidence="2">The sequence shown here is derived from an EMBL/GenBank/DDBJ whole genome shotgun (WGS) entry which is preliminary data.</text>
</comment>
<dbReference type="CTD" id="36343944"/>
<accession>W6U6Q8</accession>
<dbReference type="Proteomes" id="UP000019149">
    <property type="component" value="Unassembled WGS sequence"/>
</dbReference>
<proteinExistence type="predicted"/>
<dbReference type="AlphaFoldDB" id="W6U6Q8"/>